<feature type="region of interest" description="Disordered" evidence="2">
    <location>
        <begin position="812"/>
        <end position="968"/>
    </location>
</feature>
<proteinExistence type="predicted"/>
<feature type="coiled-coil region" evidence="1">
    <location>
        <begin position="10"/>
        <end position="90"/>
    </location>
</feature>
<feature type="coiled-coil region" evidence="1">
    <location>
        <begin position="379"/>
        <end position="444"/>
    </location>
</feature>
<feature type="coiled-coil region" evidence="1">
    <location>
        <begin position="1113"/>
        <end position="1142"/>
    </location>
</feature>
<comment type="caution">
    <text evidence="3">The sequence shown here is derived from an EMBL/GenBank/DDBJ whole genome shotgun (WGS) entry which is preliminary data.</text>
</comment>
<organism evidence="3 4">
    <name type="scientific">Entamoeba nuttalli</name>
    <dbReference type="NCBI Taxonomy" id="412467"/>
    <lineage>
        <taxon>Eukaryota</taxon>
        <taxon>Amoebozoa</taxon>
        <taxon>Evosea</taxon>
        <taxon>Archamoebae</taxon>
        <taxon>Mastigamoebida</taxon>
        <taxon>Entamoebidae</taxon>
        <taxon>Entamoeba</taxon>
    </lineage>
</organism>
<feature type="compositionally biased region" description="Polar residues" evidence="2">
    <location>
        <begin position="855"/>
        <end position="873"/>
    </location>
</feature>
<feature type="compositionally biased region" description="Basic and acidic residues" evidence="2">
    <location>
        <begin position="821"/>
        <end position="837"/>
    </location>
</feature>
<gene>
    <name evidence="3" type="ORF">ENUP19_0248G0053</name>
</gene>
<feature type="compositionally biased region" description="Polar residues" evidence="2">
    <location>
        <begin position="839"/>
        <end position="848"/>
    </location>
</feature>
<feature type="coiled-coil region" evidence="1">
    <location>
        <begin position="487"/>
        <end position="598"/>
    </location>
</feature>
<feature type="coiled-coil region" evidence="1">
    <location>
        <begin position="151"/>
        <end position="343"/>
    </location>
</feature>
<protein>
    <recommendedName>
        <fullName evidence="5">Interaptin</fullName>
    </recommendedName>
</protein>
<accession>A0ABQ0DQZ5</accession>
<keyword evidence="4" id="KW-1185">Reference proteome</keyword>
<evidence type="ECO:0000256" key="1">
    <source>
        <dbReference type="SAM" id="Coils"/>
    </source>
</evidence>
<evidence type="ECO:0008006" key="5">
    <source>
        <dbReference type="Google" id="ProtNLM"/>
    </source>
</evidence>
<feature type="compositionally biased region" description="Polar residues" evidence="2">
    <location>
        <begin position="896"/>
        <end position="906"/>
    </location>
</feature>
<sequence>MEEITKESIIQKLLEEKSLLVDQLKQTHQELNQSQTHYFMDREKFNVLYNSQQSIIQQLKQNEINNLQKIETLSQEIAKLHVQNAIKETEPPKQIHIQNSVAVDGILKLVPENKRMEASILLDEFNKFNENEHILFVQYLKQELEEEGINVFSKEERINQLKERIEQIKEEAINELKRCDEKIIKKNETIELLKRENEELENALVKQKGNDNDTFKINLPFKQEIIRENEELTEKLANTQIELDSLKKKKNEELKKSSESSDWDEMKKKVEKMYELQQENSQLKLQLSNDALFNNSRTEIKLSEMKRQLNVSEELNEKRKEEITRLQKENEDLENKQQQLIKDSNYYQSVVVSAKQETEHWKSMWQELQGEFKISTIAKVDLENQLESLKSTNNVLEQKIKAFEGKFDPISTNIDLVKEKEDTIEMLTIEKQCLQKRVECLEKEQTENIAKQNQLVQIIWKNKEKVDCVDETTSSLQKKIGELLFDLKKEEEQRKILEKSEKQYKNEIEELKKEVTTKQLELQEITDSKEQEVQSIKSEYESIKLEKEKKEIQIQEIQKNVEELTKIKKEKEESDILLRSIKNKLKELKIEIKSNEEINIGLQALIEAQKGFEEKQIDLKRKESLFKQQIEEQNMNLTKLEGIIGNVIHQQGIDETSKNIILYLQQENNRLHQLISLNDSQNKFIKSNEQEDKLKIEIEYLKEKIQIEQAENDEWKKRMEELYNKKDVVPKSQLVIKEKEIETQKQIIEKMQNANKENEQKISNLKTDINNQLKKYQSEIQEHQQKQKQMEEEINNKTQKWKIEKEKLQEELNETRSQLQKRKDPFKESPDAIDAFKNRLTNRNTQNPIERFAQEQKQPVITTTQFSNIFNETTQKKEETTSNTDNLSKVEPLTTLKLNQNEQQTQKVDENKNTNDETVNTSDENEHSMEQVDSNESGSEEQSQMGNDDIKPTPQLNLNVFDMPKHEDKDNPLLKLQQLSNSQPQPTQETKSNTSFTSLFSIPKTDFSSFLSSDTKPQDNNAFSKFVFNNPPQSQTNNTQEISTIKDSIISSTQQKVDQIGLKSDELFPFGDTLTTKNDSEPSHPPQIDFQIGSCLRVKQFSLPNPVLNKEKAQQIQTQNKEQEQQKRLENLKANTANNKRNGLNLPPSFH</sequence>
<feature type="compositionally biased region" description="Polar residues" evidence="2">
    <location>
        <begin position="931"/>
        <end position="946"/>
    </location>
</feature>
<keyword evidence="1" id="KW-0175">Coiled coil</keyword>
<dbReference type="EMBL" id="BAAFRS010000248">
    <property type="protein sequence ID" value="GAB1225279.1"/>
    <property type="molecule type" value="Genomic_DNA"/>
</dbReference>
<evidence type="ECO:0000313" key="3">
    <source>
        <dbReference type="EMBL" id="GAB1225279.1"/>
    </source>
</evidence>
<evidence type="ECO:0000313" key="4">
    <source>
        <dbReference type="Proteomes" id="UP001628156"/>
    </source>
</evidence>
<dbReference type="Proteomes" id="UP001628156">
    <property type="component" value="Unassembled WGS sequence"/>
</dbReference>
<evidence type="ECO:0000256" key="2">
    <source>
        <dbReference type="SAM" id="MobiDB-lite"/>
    </source>
</evidence>
<name>A0ABQ0DQZ5_9EUKA</name>
<reference evidence="3 4" key="1">
    <citation type="journal article" date="2019" name="PLoS Negl. Trop. Dis.">
        <title>Whole genome sequencing of Entamoeba nuttalli reveals mammalian host-related molecular signatures and a novel octapeptide-repeat surface protein.</title>
        <authorList>
            <person name="Tanaka M."/>
            <person name="Makiuchi T."/>
            <person name="Komiyama T."/>
            <person name="Shiina T."/>
            <person name="Osaki K."/>
            <person name="Tachibana H."/>
        </authorList>
    </citation>
    <scope>NUCLEOTIDE SEQUENCE [LARGE SCALE GENOMIC DNA]</scope>
    <source>
        <strain evidence="3 4">P19-061405</strain>
    </source>
</reference>